<dbReference type="SMART" id="SM00267">
    <property type="entry name" value="GGDEF"/>
    <property type="match status" value="1"/>
</dbReference>
<dbReference type="CDD" id="cd01949">
    <property type="entry name" value="GGDEF"/>
    <property type="match status" value="1"/>
</dbReference>
<keyword evidence="4 6" id="KW-1133">Transmembrane helix</keyword>
<dbReference type="NCBIfam" id="TIGR00254">
    <property type="entry name" value="GGDEF"/>
    <property type="match status" value="1"/>
</dbReference>
<feature type="domain" description="CHASE" evidence="7">
    <location>
        <begin position="99"/>
        <end position="189"/>
    </location>
</feature>
<dbReference type="InterPro" id="IPR043128">
    <property type="entry name" value="Rev_trsase/Diguanyl_cyclase"/>
</dbReference>
<feature type="transmembrane region" description="Helical" evidence="6">
    <location>
        <begin position="248"/>
        <end position="271"/>
    </location>
</feature>
<dbReference type="AlphaFoldDB" id="A0A9X2JQT3"/>
<dbReference type="Gene3D" id="3.30.70.270">
    <property type="match status" value="1"/>
</dbReference>
<dbReference type="PROSITE" id="PS50839">
    <property type="entry name" value="CHASE"/>
    <property type="match status" value="1"/>
</dbReference>
<dbReference type="SMART" id="SM00052">
    <property type="entry name" value="EAL"/>
    <property type="match status" value="1"/>
</dbReference>
<keyword evidence="11" id="KW-1185">Reference proteome</keyword>
<keyword evidence="5 6" id="KW-0472">Membrane</keyword>
<keyword evidence="3 6" id="KW-0812">Transmembrane</keyword>
<evidence type="ECO:0000313" key="11">
    <source>
        <dbReference type="Proteomes" id="UP001139474"/>
    </source>
</evidence>
<dbReference type="Gene3D" id="3.20.20.450">
    <property type="entry name" value="EAL domain"/>
    <property type="match status" value="1"/>
</dbReference>
<dbReference type="PANTHER" id="PTHR44757:SF2">
    <property type="entry name" value="BIOFILM ARCHITECTURE MAINTENANCE PROTEIN MBAA"/>
    <property type="match status" value="1"/>
</dbReference>
<dbReference type="InterPro" id="IPR000160">
    <property type="entry name" value="GGDEF_dom"/>
</dbReference>
<dbReference type="InterPro" id="IPR052155">
    <property type="entry name" value="Biofilm_reg_signaling"/>
</dbReference>
<evidence type="ECO:0000256" key="5">
    <source>
        <dbReference type="ARBA" id="ARBA00023136"/>
    </source>
</evidence>
<gene>
    <name evidence="10" type="ORF">NJR55_03585</name>
</gene>
<dbReference type="SUPFAM" id="SSF141868">
    <property type="entry name" value="EAL domain-like"/>
    <property type="match status" value="1"/>
</dbReference>
<dbReference type="Pfam" id="PF03924">
    <property type="entry name" value="CHASE"/>
    <property type="match status" value="1"/>
</dbReference>
<evidence type="ECO:0000256" key="1">
    <source>
        <dbReference type="ARBA" id="ARBA00001946"/>
    </source>
</evidence>
<dbReference type="CDD" id="cd01948">
    <property type="entry name" value="EAL"/>
    <property type="match status" value="1"/>
</dbReference>
<comment type="cofactor">
    <cofactor evidence="1">
        <name>Mg(2+)</name>
        <dbReference type="ChEBI" id="CHEBI:18420"/>
    </cofactor>
</comment>
<dbReference type="InterPro" id="IPR006189">
    <property type="entry name" value="CHASE_dom"/>
</dbReference>
<evidence type="ECO:0000256" key="6">
    <source>
        <dbReference type="SAM" id="Phobius"/>
    </source>
</evidence>
<evidence type="ECO:0000256" key="3">
    <source>
        <dbReference type="ARBA" id="ARBA00022692"/>
    </source>
</evidence>
<dbReference type="InterPro" id="IPR001633">
    <property type="entry name" value="EAL_dom"/>
</dbReference>
<sequence length="712" mass="80778">MKRYLFVIFVSFCILVTGVIWFAENQHSQVVESRKRVATERLGKLRAALEGQINSSLATARALQAEIKLSPDISPERYRLLMQELISGDAPIRHVALAPNLIIEFVYPLAPNKAALGFDYRTSPAQFESVQEAIQKKRIIIDGPVNLIQGGWALIARAPVFINDNKLWGMIAVVIDIGDLLASSGLDSVDDYLFALKKENGNGDHLFDFGDASLWDEDYVAIEVAVSTGKWILALAPKNSVWAGRGSIYWIIIVAGLLLSFLMTAFMYNLVTTQSRLRSALVTIDHQAHFDSITDLPNRRAFVDYLDQLTQKGREQHFAILFIDLDHFKEVNDNLGHDAGDELLVSVSDRLRNQLRGSDFIARIGGDEFVVVINRFTSHQIINDLASQINRQLSEPFNLRQNQIQTTCSIGIALYPDDGIKASELLKNADLAMYAAKTAGRRTHYFFNDELREQTERQNAIHKRMREGLKRHEFSLVYQPIIDFSTGKISKCEALLRWQDEDGNMISPAEFIPVAERTGLIHELGQFVLEQACVDWAVVHKSGYPIEVSINRSERELNDMESAKRWLSCISQHGIPNTSITFEITESLLMSNKQRQLQILHYLRSQGVQLAIDDFGTGYSSINYLQRYPVDYIKIDRSFLNQAPQNKVQVALLDALLQVARALDINVIAEGVETRQQWELLQQQRCDFAQGYFISEPLPLNELLKFLKDWQF</sequence>
<proteinExistence type="predicted"/>
<evidence type="ECO:0000256" key="2">
    <source>
        <dbReference type="ARBA" id="ARBA00004370"/>
    </source>
</evidence>
<dbReference type="InterPro" id="IPR042240">
    <property type="entry name" value="CHASE_sf"/>
</dbReference>
<dbReference type="FunFam" id="3.30.70.270:FF:000001">
    <property type="entry name" value="Diguanylate cyclase domain protein"/>
    <property type="match status" value="1"/>
</dbReference>
<evidence type="ECO:0000313" key="10">
    <source>
        <dbReference type="EMBL" id="MCP1338667.1"/>
    </source>
</evidence>
<evidence type="ECO:0000256" key="4">
    <source>
        <dbReference type="ARBA" id="ARBA00022989"/>
    </source>
</evidence>
<dbReference type="SUPFAM" id="SSF55073">
    <property type="entry name" value="Nucleotide cyclase"/>
    <property type="match status" value="1"/>
</dbReference>
<evidence type="ECO:0000259" key="7">
    <source>
        <dbReference type="PROSITE" id="PS50839"/>
    </source>
</evidence>
<organism evidence="10 11">
    <name type="scientific">Idiomarina rhizosphaerae</name>
    <dbReference type="NCBI Taxonomy" id="2961572"/>
    <lineage>
        <taxon>Bacteria</taxon>
        <taxon>Pseudomonadati</taxon>
        <taxon>Pseudomonadota</taxon>
        <taxon>Gammaproteobacteria</taxon>
        <taxon>Alteromonadales</taxon>
        <taxon>Idiomarinaceae</taxon>
        <taxon>Idiomarina</taxon>
    </lineage>
</organism>
<comment type="subcellular location">
    <subcellularLocation>
        <location evidence="2">Membrane</location>
    </subcellularLocation>
</comment>
<dbReference type="Pfam" id="PF00563">
    <property type="entry name" value="EAL"/>
    <property type="match status" value="1"/>
</dbReference>
<protein>
    <submittedName>
        <fullName evidence="10">Bifunctional diguanylate cyclase/phosphodiesterase</fullName>
    </submittedName>
</protein>
<feature type="domain" description="GGDEF" evidence="9">
    <location>
        <begin position="316"/>
        <end position="449"/>
    </location>
</feature>
<dbReference type="Pfam" id="PF00990">
    <property type="entry name" value="GGDEF"/>
    <property type="match status" value="1"/>
</dbReference>
<reference evidence="10" key="1">
    <citation type="submission" date="2022-06" db="EMBL/GenBank/DDBJ databases">
        <title>Idiomarina rhizosphaerae M1R2S28.</title>
        <authorList>
            <person name="Sun J.-Q."/>
            <person name="Li L.-F."/>
        </authorList>
    </citation>
    <scope>NUCLEOTIDE SEQUENCE</scope>
    <source>
        <strain evidence="10">M1R2S28</strain>
    </source>
</reference>
<comment type="caution">
    <text evidence="10">The sequence shown here is derived from an EMBL/GenBank/DDBJ whole genome shotgun (WGS) entry which is preliminary data.</text>
</comment>
<dbReference type="PROSITE" id="PS50887">
    <property type="entry name" value="GGDEF"/>
    <property type="match status" value="1"/>
</dbReference>
<accession>A0A9X2JQT3</accession>
<dbReference type="GO" id="GO:0003824">
    <property type="term" value="F:catalytic activity"/>
    <property type="evidence" value="ECO:0007669"/>
    <property type="project" value="UniProtKB-ARBA"/>
</dbReference>
<dbReference type="EMBL" id="JAMZDE010000003">
    <property type="protein sequence ID" value="MCP1338667.1"/>
    <property type="molecule type" value="Genomic_DNA"/>
</dbReference>
<evidence type="ECO:0000259" key="8">
    <source>
        <dbReference type="PROSITE" id="PS50883"/>
    </source>
</evidence>
<name>A0A9X2JQT3_9GAMM</name>
<dbReference type="GO" id="GO:0016020">
    <property type="term" value="C:membrane"/>
    <property type="evidence" value="ECO:0007669"/>
    <property type="project" value="UniProtKB-SubCell"/>
</dbReference>
<dbReference type="PROSITE" id="PS50883">
    <property type="entry name" value="EAL"/>
    <property type="match status" value="1"/>
</dbReference>
<dbReference type="GO" id="GO:0007165">
    <property type="term" value="P:signal transduction"/>
    <property type="evidence" value="ECO:0007669"/>
    <property type="project" value="UniProtKB-ARBA"/>
</dbReference>
<dbReference type="SMART" id="SM01079">
    <property type="entry name" value="CHASE"/>
    <property type="match status" value="1"/>
</dbReference>
<dbReference type="Gene3D" id="3.30.450.350">
    <property type="entry name" value="CHASE domain"/>
    <property type="match status" value="1"/>
</dbReference>
<dbReference type="RefSeq" id="WP_253617930.1">
    <property type="nucleotide sequence ID" value="NZ_JAMZDE010000003.1"/>
</dbReference>
<dbReference type="Proteomes" id="UP001139474">
    <property type="component" value="Unassembled WGS sequence"/>
</dbReference>
<evidence type="ECO:0000259" key="9">
    <source>
        <dbReference type="PROSITE" id="PS50887"/>
    </source>
</evidence>
<feature type="domain" description="EAL" evidence="8">
    <location>
        <begin position="458"/>
        <end position="711"/>
    </location>
</feature>
<dbReference type="InterPro" id="IPR035919">
    <property type="entry name" value="EAL_sf"/>
</dbReference>
<dbReference type="PANTHER" id="PTHR44757">
    <property type="entry name" value="DIGUANYLATE CYCLASE DGCP"/>
    <property type="match status" value="1"/>
</dbReference>
<dbReference type="InterPro" id="IPR029787">
    <property type="entry name" value="Nucleotide_cyclase"/>
</dbReference>